<evidence type="ECO:0000256" key="2">
    <source>
        <dbReference type="ARBA" id="ARBA00023015"/>
    </source>
</evidence>
<evidence type="ECO:0000256" key="4">
    <source>
        <dbReference type="ARBA" id="ARBA00023163"/>
    </source>
</evidence>
<reference evidence="6" key="1">
    <citation type="submission" date="2013-03" db="EMBL/GenBank/DDBJ databases">
        <title>Draft genome sequence of the hydrogen-ethanol-producing anaerobic alkalithermophilic Caloramator celere.</title>
        <authorList>
            <person name="Ciranna A."/>
            <person name="Larjo A."/>
            <person name="Kivisto A."/>
            <person name="Santala V."/>
            <person name="Roos C."/>
            <person name="Karp M."/>
        </authorList>
    </citation>
    <scope>NUCLEOTIDE SEQUENCE [LARGE SCALE GENOMIC DNA]</scope>
    <source>
        <strain evidence="6">DSM 8682</strain>
    </source>
</reference>
<evidence type="ECO:0000313" key="6">
    <source>
        <dbReference type="EMBL" id="CDF59160.1"/>
    </source>
</evidence>
<dbReference type="GO" id="GO:0000976">
    <property type="term" value="F:transcription cis-regulatory region binding"/>
    <property type="evidence" value="ECO:0007669"/>
    <property type="project" value="TreeGrafter"/>
</dbReference>
<dbReference type="InterPro" id="IPR036390">
    <property type="entry name" value="WH_DNA-bd_sf"/>
</dbReference>
<keyword evidence="2" id="KW-0805">Transcription regulation</keyword>
<comment type="similarity">
    <text evidence="1">Belongs to the LysR transcriptional regulatory family.</text>
</comment>
<dbReference type="FunFam" id="1.10.10.10:FF:000001">
    <property type="entry name" value="LysR family transcriptional regulator"/>
    <property type="match status" value="1"/>
</dbReference>
<dbReference type="EMBL" id="CAVN010000149">
    <property type="protein sequence ID" value="CDF59160.1"/>
    <property type="molecule type" value="Genomic_DNA"/>
</dbReference>
<dbReference type="Pfam" id="PF03466">
    <property type="entry name" value="LysR_substrate"/>
    <property type="match status" value="1"/>
</dbReference>
<dbReference type="Proteomes" id="UP000014923">
    <property type="component" value="Unassembled WGS sequence"/>
</dbReference>
<keyword evidence="3" id="KW-0238">DNA-binding</keyword>
<comment type="caution">
    <text evidence="6">The sequence shown here is derived from an EMBL/GenBank/DDBJ whole genome shotgun (WGS) entry which is preliminary data.</text>
</comment>
<evidence type="ECO:0000256" key="1">
    <source>
        <dbReference type="ARBA" id="ARBA00009437"/>
    </source>
</evidence>
<dbReference type="GO" id="GO:0003700">
    <property type="term" value="F:DNA-binding transcription factor activity"/>
    <property type="evidence" value="ECO:0007669"/>
    <property type="project" value="InterPro"/>
</dbReference>
<dbReference type="PANTHER" id="PTHR30126:SF64">
    <property type="entry name" value="HTH-TYPE TRANSCRIPTIONAL REGULATOR CITR"/>
    <property type="match status" value="1"/>
</dbReference>
<dbReference type="PANTHER" id="PTHR30126">
    <property type="entry name" value="HTH-TYPE TRANSCRIPTIONAL REGULATOR"/>
    <property type="match status" value="1"/>
</dbReference>
<evidence type="ECO:0000259" key="5">
    <source>
        <dbReference type="PROSITE" id="PS50931"/>
    </source>
</evidence>
<dbReference type="OrthoDB" id="119203at2"/>
<accession>R7RUQ9</accession>
<dbReference type="RefSeq" id="WP_018666361.1">
    <property type="nucleotide sequence ID" value="NZ_HF952039.1"/>
</dbReference>
<evidence type="ECO:0000256" key="3">
    <source>
        <dbReference type="ARBA" id="ARBA00023125"/>
    </source>
</evidence>
<dbReference type="PRINTS" id="PR00039">
    <property type="entry name" value="HTHLYSR"/>
</dbReference>
<dbReference type="Pfam" id="PF00126">
    <property type="entry name" value="HTH_1"/>
    <property type="match status" value="1"/>
</dbReference>
<dbReference type="InterPro" id="IPR000847">
    <property type="entry name" value="LysR_HTH_N"/>
</dbReference>
<dbReference type="PROSITE" id="PS50931">
    <property type="entry name" value="HTH_LYSR"/>
    <property type="match status" value="1"/>
</dbReference>
<proteinExistence type="inferred from homology"/>
<dbReference type="SUPFAM" id="SSF53850">
    <property type="entry name" value="Periplasmic binding protein-like II"/>
    <property type="match status" value="1"/>
</dbReference>
<dbReference type="AlphaFoldDB" id="R7RUQ9"/>
<feature type="domain" description="HTH lysR-type" evidence="5">
    <location>
        <begin position="1"/>
        <end position="58"/>
    </location>
</feature>
<protein>
    <submittedName>
        <fullName evidence="6">Transcriptional regulatory protein</fullName>
    </submittedName>
</protein>
<name>R7RUQ9_9CLOT</name>
<keyword evidence="7" id="KW-1185">Reference proteome</keyword>
<dbReference type="eggNOG" id="COG0583">
    <property type="taxonomic scope" value="Bacteria"/>
</dbReference>
<dbReference type="InterPro" id="IPR036388">
    <property type="entry name" value="WH-like_DNA-bd_sf"/>
</dbReference>
<evidence type="ECO:0000313" key="7">
    <source>
        <dbReference type="Proteomes" id="UP000014923"/>
    </source>
</evidence>
<dbReference type="Gene3D" id="3.40.190.290">
    <property type="match status" value="1"/>
</dbReference>
<keyword evidence="4" id="KW-0804">Transcription</keyword>
<organism evidence="6 7">
    <name type="scientific">Thermobrachium celere DSM 8682</name>
    <dbReference type="NCBI Taxonomy" id="941824"/>
    <lineage>
        <taxon>Bacteria</taxon>
        <taxon>Bacillati</taxon>
        <taxon>Bacillota</taxon>
        <taxon>Clostridia</taxon>
        <taxon>Eubacteriales</taxon>
        <taxon>Clostridiaceae</taxon>
        <taxon>Thermobrachium</taxon>
    </lineage>
</organism>
<dbReference type="Gene3D" id="1.10.10.10">
    <property type="entry name" value="Winged helix-like DNA-binding domain superfamily/Winged helix DNA-binding domain"/>
    <property type="match status" value="1"/>
</dbReference>
<dbReference type="InterPro" id="IPR005119">
    <property type="entry name" value="LysR_subst-bd"/>
</dbReference>
<gene>
    <name evidence="6" type="ORF">TCEL_02228</name>
</gene>
<dbReference type="SUPFAM" id="SSF46785">
    <property type="entry name" value="Winged helix' DNA-binding domain"/>
    <property type="match status" value="1"/>
</dbReference>
<dbReference type="HOGENOM" id="CLU_039613_6_1_9"/>
<sequence>MNIQSLISFREAVRQNSISKASSKLHMTQSALSQQLQNLEKTVGCSLLIRSNKGVELTKEGEILLEYAESIINLYENMLSDINESLHNKISEIKISSCNIVGEYLLPCSVYIYKSKHSNIKFDIKIESTKRVIENVQNKIADMGFIDKPLLNSSLEVKKICANDLVFVYNPKKHNFKENKININNLSKIPLILLSKENGIRYIIDSTFNQENIKVEMELNTIESIKASIIAGMGASILPYTSIKSEVHAGILSAVPIEGMSCLCNIYLIYNKEALSKDYLCEFIEFILKHGKETFC</sequence>